<gene>
    <name evidence="6" type="ORF">R0G89_10310</name>
</gene>
<dbReference type="CDD" id="cd04185">
    <property type="entry name" value="GT_2_like_b"/>
    <property type="match status" value="1"/>
</dbReference>
<proteinExistence type="inferred from homology"/>
<feature type="domain" description="Glycosyltransferase 2-like" evidence="5">
    <location>
        <begin position="8"/>
        <end position="165"/>
    </location>
</feature>
<reference evidence="6" key="1">
    <citation type="journal article" date="2023" name="PeerJ">
        <title>Selection and evaluation of lactic acid bacteria from chicken feces in Thailand as potential probiotics.</title>
        <authorList>
            <person name="Khurajog B."/>
            <person name="Disastra Y."/>
            <person name="Lawwyne L.D."/>
            <person name="Sirichokchatchawan W."/>
            <person name="Niyomtham W."/>
            <person name="Yindee J."/>
            <person name="Hampson D.J."/>
            <person name="Prapasarakul N."/>
        </authorList>
    </citation>
    <scope>NUCLEOTIDE SEQUENCE</scope>
    <source>
        <strain evidence="6">BF9</strain>
    </source>
</reference>
<comment type="caution">
    <text evidence="6">The sequence shown here is derived from an EMBL/GenBank/DDBJ whole genome shotgun (WGS) entry which is preliminary data.</text>
</comment>
<keyword evidence="3" id="KW-0328">Glycosyltransferase</keyword>
<dbReference type="Proteomes" id="UP001280897">
    <property type="component" value="Unassembled WGS sequence"/>
</dbReference>
<protein>
    <submittedName>
        <fullName evidence="6">Glycosyltransferase family 2 protein</fullName>
    </submittedName>
</protein>
<dbReference type="RefSeq" id="WP_317072583.1">
    <property type="nucleotide sequence ID" value="NZ_JAWJAV010000010.1"/>
</dbReference>
<dbReference type="PANTHER" id="PTHR43179">
    <property type="entry name" value="RHAMNOSYLTRANSFERASE WBBL"/>
    <property type="match status" value="1"/>
</dbReference>
<name>A0AAW8YK57_PEDAC</name>
<dbReference type="GO" id="GO:0016757">
    <property type="term" value="F:glycosyltransferase activity"/>
    <property type="evidence" value="ECO:0007669"/>
    <property type="project" value="UniProtKB-KW"/>
</dbReference>
<evidence type="ECO:0000313" key="7">
    <source>
        <dbReference type="Proteomes" id="UP001280897"/>
    </source>
</evidence>
<evidence type="ECO:0000256" key="4">
    <source>
        <dbReference type="ARBA" id="ARBA00022679"/>
    </source>
</evidence>
<dbReference type="Gene3D" id="3.90.550.10">
    <property type="entry name" value="Spore Coat Polysaccharide Biosynthesis Protein SpsA, Chain A"/>
    <property type="match status" value="1"/>
</dbReference>
<dbReference type="InterPro" id="IPR029044">
    <property type="entry name" value="Nucleotide-diphossugar_trans"/>
</dbReference>
<dbReference type="InterPro" id="IPR001173">
    <property type="entry name" value="Glyco_trans_2-like"/>
</dbReference>
<dbReference type="AlphaFoldDB" id="A0AAW8YK57"/>
<accession>A0AAW8YK57</accession>
<evidence type="ECO:0000256" key="1">
    <source>
        <dbReference type="ARBA" id="ARBA00004776"/>
    </source>
</evidence>
<comment type="pathway">
    <text evidence="1">Cell wall biogenesis; cell wall polysaccharide biosynthesis.</text>
</comment>
<keyword evidence="4" id="KW-0808">Transferase</keyword>
<reference evidence="6" key="2">
    <citation type="submission" date="2023-10" db="EMBL/GenBank/DDBJ databases">
        <authorList>
            <person name="Khurajog B."/>
        </authorList>
    </citation>
    <scope>NUCLEOTIDE SEQUENCE</scope>
    <source>
        <strain evidence="6">BF9</strain>
    </source>
</reference>
<evidence type="ECO:0000313" key="6">
    <source>
        <dbReference type="EMBL" id="MDV2622093.1"/>
    </source>
</evidence>
<comment type="similarity">
    <text evidence="2">Belongs to the glycosyltransferase 2 family.</text>
</comment>
<dbReference type="PANTHER" id="PTHR43179:SF12">
    <property type="entry name" value="GALACTOFURANOSYLTRANSFERASE GLFT2"/>
    <property type="match status" value="1"/>
</dbReference>
<evidence type="ECO:0000256" key="2">
    <source>
        <dbReference type="ARBA" id="ARBA00006739"/>
    </source>
</evidence>
<organism evidence="6 7">
    <name type="scientific">Pediococcus acidilactici</name>
    <dbReference type="NCBI Taxonomy" id="1254"/>
    <lineage>
        <taxon>Bacteria</taxon>
        <taxon>Bacillati</taxon>
        <taxon>Bacillota</taxon>
        <taxon>Bacilli</taxon>
        <taxon>Lactobacillales</taxon>
        <taxon>Lactobacillaceae</taxon>
        <taxon>Pediococcus</taxon>
        <taxon>Pediococcus acidilactici group</taxon>
    </lineage>
</organism>
<dbReference type="EMBL" id="JAWJAV010000010">
    <property type="protein sequence ID" value="MDV2622093.1"/>
    <property type="molecule type" value="Genomic_DNA"/>
</dbReference>
<dbReference type="SUPFAM" id="SSF53448">
    <property type="entry name" value="Nucleotide-diphospho-sugar transferases"/>
    <property type="match status" value="1"/>
</dbReference>
<dbReference type="Pfam" id="PF00535">
    <property type="entry name" value="Glycos_transf_2"/>
    <property type="match status" value="1"/>
</dbReference>
<sequence>MKKFTVDCVIVTFNKVEMLKKSIAAIDDQTYEVKNIFVINNASSDGTQDYLNNEKEVNPKLKVLNLKENLGGAGGFNYGLRKFVEDSDSDFVWIIDDDALAEKSALLNMIEVFKEYPNERIGFVASNVRWTDGKPAYMNIPYPSDDWTMYANNGVIKIKSTSFVSMLVTRDAIKEVGLPISDFFIWGDDVEFSYRITSAGYTGLFVSNSIVTHFMDKNVGINLLEEVNPNRVDRYFYEYRNSLYNIRTKRGNLGVCKELVKRIILVFKILFSNNDIKYRKVRAVFLGTTKGIFFRPKIERINN</sequence>
<evidence type="ECO:0000256" key="3">
    <source>
        <dbReference type="ARBA" id="ARBA00022676"/>
    </source>
</evidence>
<evidence type="ECO:0000259" key="5">
    <source>
        <dbReference type="Pfam" id="PF00535"/>
    </source>
</evidence>